<feature type="compositionally biased region" description="Polar residues" evidence="10">
    <location>
        <begin position="700"/>
        <end position="713"/>
    </location>
</feature>
<protein>
    <recommendedName>
        <fullName evidence="1">non-specific serine/threonine protein kinase</fullName>
        <ecNumber evidence="1">2.7.11.1</ecNumber>
    </recommendedName>
</protein>
<keyword evidence="5" id="KW-0418">Kinase</keyword>
<feature type="compositionally biased region" description="Low complexity" evidence="10">
    <location>
        <begin position="447"/>
        <end position="459"/>
    </location>
</feature>
<evidence type="ECO:0000256" key="3">
    <source>
        <dbReference type="ARBA" id="ARBA00022679"/>
    </source>
</evidence>
<evidence type="ECO:0000256" key="7">
    <source>
        <dbReference type="ARBA" id="ARBA00047899"/>
    </source>
</evidence>
<evidence type="ECO:0000313" key="13">
    <source>
        <dbReference type="Proteomes" id="UP001310890"/>
    </source>
</evidence>
<dbReference type="SMART" id="SM00220">
    <property type="entry name" value="S_TKc"/>
    <property type="match status" value="1"/>
</dbReference>
<dbReference type="Gene3D" id="1.10.510.10">
    <property type="entry name" value="Transferase(Phosphotransferase) domain 1"/>
    <property type="match status" value="1"/>
</dbReference>
<evidence type="ECO:0000256" key="6">
    <source>
        <dbReference type="ARBA" id="ARBA00022840"/>
    </source>
</evidence>
<comment type="catalytic activity">
    <reaction evidence="7">
        <text>L-threonyl-[protein] + ATP = O-phospho-L-threonyl-[protein] + ADP + H(+)</text>
        <dbReference type="Rhea" id="RHEA:46608"/>
        <dbReference type="Rhea" id="RHEA-COMP:11060"/>
        <dbReference type="Rhea" id="RHEA-COMP:11605"/>
        <dbReference type="ChEBI" id="CHEBI:15378"/>
        <dbReference type="ChEBI" id="CHEBI:30013"/>
        <dbReference type="ChEBI" id="CHEBI:30616"/>
        <dbReference type="ChEBI" id="CHEBI:61977"/>
        <dbReference type="ChEBI" id="CHEBI:456216"/>
        <dbReference type="EC" id="2.7.11.1"/>
    </reaction>
</comment>
<feature type="compositionally biased region" description="Polar residues" evidence="10">
    <location>
        <begin position="460"/>
        <end position="470"/>
    </location>
</feature>
<dbReference type="PANTHER" id="PTHR44899:SF10">
    <property type="entry name" value="NIMA-RELATED KINASE 2"/>
    <property type="match status" value="1"/>
</dbReference>
<feature type="compositionally biased region" description="Polar residues" evidence="10">
    <location>
        <begin position="649"/>
        <end position="663"/>
    </location>
</feature>
<keyword evidence="2" id="KW-0723">Serine/threonine-protein kinase</keyword>
<feature type="region of interest" description="Disordered" evidence="10">
    <location>
        <begin position="421"/>
        <end position="470"/>
    </location>
</feature>
<dbReference type="Proteomes" id="UP001310890">
    <property type="component" value="Unassembled WGS sequence"/>
</dbReference>
<gene>
    <name evidence="12" type="ORF">LTR62_004677</name>
</gene>
<feature type="compositionally biased region" description="Polar residues" evidence="10">
    <location>
        <begin position="433"/>
        <end position="446"/>
    </location>
</feature>
<sequence>MADEEDQKYEVLQKIGQGSFGIIRKVRHKSTGTILCRKEISYSRMSEKEKQQLGAELDILKTLRHPNVVQYYHRSHLKSSSDIHLYMEYCGNGDLGGYIKKLKKDNVLAEEEFVWQIFAQLVSALYRCHEGENAPAPGQPPVVKVQKAFQTKQGSQKILHRDLKPENVFLGENNAVKLGDFGLSKIIASHDFASTYVGTPFYMSPEICAAERYSHHSDVWSLGCILYELATCNVPFDARTHVELVMKIKAGRIKPLPQVYSRELWDVISSCLKVDPRQRPDCGQLLQVGQIKAARVKLEQVQALESANTGLMRVTQERDSAMAKVNSALKQIQELQAEILTLREAAKKAEMAWEARARLAIDQHAAEADHKHHVELERQKAHLLQQFEGAVEKQVDEKLKLHHASLPQAHGLGGEAVAVASHVRSSTPPPGTKSGQSSFTATTEGTQSDGSSVVQDQQDAPSTINTDLSSLSIMEEGAEDVSPLAQRTKAPPKRVRGGLMKAKTYTDGASMFSNIGNLGTASPMDVQMADPSPMPRHHPASIDRLNLSPRRNGGSGRPSAGFGLRKNIFAAANEPCLRPRYADDIDSSFADDDLLSDNEDLAAADSPSRPTSGLSNQSAGGDPFKTLAAAHQQQHQKQMPAPTKRLSRPSLTRQQTMPTNMPQATHARQRSNLFGNLTHNLRTAVSPEKDLTSQKENRPPSRSNVPVLSSAATSPKRPGAIRDAKVLTPSRQAPRAPVGLPPRAQTSANLMKLALSPGKSGSSSGVRGRTLLELQQARAGGNSSVDLIGQSEAVLMEDGQQRLLLPSPAKWDVGMGDEMPSPFLVKRGRLFR</sequence>
<dbReference type="InterPro" id="IPR051131">
    <property type="entry name" value="NEK_Ser/Thr_kinase_NIMA"/>
</dbReference>
<dbReference type="Pfam" id="PF07714">
    <property type="entry name" value="PK_Tyr_Ser-Thr"/>
    <property type="match status" value="1"/>
</dbReference>
<dbReference type="GO" id="GO:0004674">
    <property type="term" value="F:protein serine/threonine kinase activity"/>
    <property type="evidence" value="ECO:0007669"/>
    <property type="project" value="UniProtKB-KW"/>
</dbReference>
<dbReference type="SUPFAM" id="SSF56112">
    <property type="entry name" value="Protein kinase-like (PK-like)"/>
    <property type="match status" value="1"/>
</dbReference>
<evidence type="ECO:0000256" key="5">
    <source>
        <dbReference type="ARBA" id="ARBA00022777"/>
    </source>
</evidence>
<evidence type="ECO:0000256" key="9">
    <source>
        <dbReference type="SAM" id="Coils"/>
    </source>
</evidence>
<dbReference type="InterPro" id="IPR011009">
    <property type="entry name" value="Kinase-like_dom_sf"/>
</dbReference>
<organism evidence="12 13">
    <name type="scientific">Meristemomyces frigidus</name>
    <dbReference type="NCBI Taxonomy" id="1508187"/>
    <lineage>
        <taxon>Eukaryota</taxon>
        <taxon>Fungi</taxon>
        <taxon>Dikarya</taxon>
        <taxon>Ascomycota</taxon>
        <taxon>Pezizomycotina</taxon>
        <taxon>Dothideomycetes</taxon>
        <taxon>Dothideomycetidae</taxon>
        <taxon>Mycosphaerellales</taxon>
        <taxon>Teratosphaeriaceae</taxon>
        <taxon>Meristemomyces</taxon>
    </lineage>
</organism>
<reference evidence="12" key="1">
    <citation type="submission" date="2023-08" db="EMBL/GenBank/DDBJ databases">
        <title>Black Yeasts Isolated from many extreme environments.</title>
        <authorList>
            <person name="Coleine C."/>
            <person name="Stajich J.E."/>
            <person name="Selbmann L."/>
        </authorList>
    </citation>
    <scope>NUCLEOTIDE SEQUENCE</scope>
    <source>
        <strain evidence="12">CCFEE 5401</strain>
    </source>
</reference>
<evidence type="ECO:0000256" key="4">
    <source>
        <dbReference type="ARBA" id="ARBA00022741"/>
    </source>
</evidence>
<name>A0AAN7THC1_9PEZI</name>
<keyword evidence="6" id="KW-0067">ATP-binding</keyword>
<dbReference type="PANTHER" id="PTHR44899">
    <property type="entry name" value="CAMK FAMILY PROTEIN KINASE"/>
    <property type="match status" value="1"/>
</dbReference>
<dbReference type="InterPro" id="IPR000719">
    <property type="entry name" value="Prot_kinase_dom"/>
</dbReference>
<proteinExistence type="predicted"/>
<dbReference type="EMBL" id="JAVRRL010000036">
    <property type="protein sequence ID" value="KAK5111757.1"/>
    <property type="molecule type" value="Genomic_DNA"/>
</dbReference>
<comment type="catalytic activity">
    <reaction evidence="8">
        <text>L-seryl-[protein] + ATP = O-phospho-L-seryl-[protein] + ADP + H(+)</text>
        <dbReference type="Rhea" id="RHEA:17989"/>
        <dbReference type="Rhea" id="RHEA-COMP:9863"/>
        <dbReference type="Rhea" id="RHEA-COMP:11604"/>
        <dbReference type="ChEBI" id="CHEBI:15378"/>
        <dbReference type="ChEBI" id="CHEBI:29999"/>
        <dbReference type="ChEBI" id="CHEBI:30616"/>
        <dbReference type="ChEBI" id="CHEBI:83421"/>
        <dbReference type="ChEBI" id="CHEBI:456216"/>
        <dbReference type="EC" id="2.7.11.1"/>
    </reaction>
</comment>
<evidence type="ECO:0000256" key="1">
    <source>
        <dbReference type="ARBA" id="ARBA00012513"/>
    </source>
</evidence>
<evidence type="ECO:0000259" key="11">
    <source>
        <dbReference type="PROSITE" id="PS50011"/>
    </source>
</evidence>
<feature type="domain" description="Protein kinase" evidence="11">
    <location>
        <begin position="9"/>
        <end position="291"/>
    </location>
</feature>
<feature type="compositionally biased region" description="Basic and acidic residues" evidence="10">
    <location>
        <begin position="687"/>
        <end position="699"/>
    </location>
</feature>
<dbReference type="InterPro" id="IPR001245">
    <property type="entry name" value="Ser-Thr/Tyr_kinase_cat_dom"/>
</dbReference>
<feature type="compositionally biased region" description="Low complexity" evidence="10">
    <location>
        <begin position="628"/>
        <end position="638"/>
    </location>
</feature>
<feature type="region of interest" description="Disordered" evidence="10">
    <location>
        <begin position="476"/>
        <end position="495"/>
    </location>
</feature>
<accession>A0AAN7THC1</accession>
<evidence type="ECO:0000313" key="12">
    <source>
        <dbReference type="EMBL" id="KAK5111757.1"/>
    </source>
</evidence>
<evidence type="ECO:0000256" key="10">
    <source>
        <dbReference type="SAM" id="MobiDB-lite"/>
    </source>
</evidence>
<feature type="compositionally biased region" description="Polar residues" evidence="10">
    <location>
        <begin position="608"/>
        <end position="619"/>
    </location>
</feature>
<evidence type="ECO:0000256" key="8">
    <source>
        <dbReference type="ARBA" id="ARBA00048679"/>
    </source>
</evidence>
<feature type="region of interest" description="Disordered" evidence="10">
    <location>
        <begin position="600"/>
        <end position="667"/>
    </location>
</feature>
<comment type="caution">
    <text evidence="12">The sequence shown here is derived from an EMBL/GenBank/DDBJ whole genome shotgun (WGS) entry which is preliminary data.</text>
</comment>
<dbReference type="InterPro" id="IPR008271">
    <property type="entry name" value="Ser/Thr_kinase_AS"/>
</dbReference>
<keyword evidence="3" id="KW-0808">Transferase</keyword>
<feature type="region of interest" description="Disordered" evidence="10">
    <location>
        <begin position="684"/>
        <end position="743"/>
    </location>
</feature>
<dbReference type="AlphaFoldDB" id="A0AAN7THC1"/>
<evidence type="ECO:0000256" key="2">
    <source>
        <dbReference type="ARBA" id="ARBA00022527"/>
    </source>
</evidence>
<dbReference type="EC" id="2.7.11.1" evidence="1"/>
<dbReference type="CDD" id="cd08217">
    <property type="entry name" value="STKc_Nek2"/>
    <property type="match status" value="1"/>
</dbReference>
<dbReference type="PROSITE" id="PS00108">
    <property type="entry name" value="PROTEIN_KINASE_ST"/>
    <property type="match status" value="1"/>
</dbReference>
<dbReference type="GO" id="GO:0005524">
    <property type="term" value="F:ATP binding"/>
    <property type="evidence" value="ECO:0007669"/>
    <property type="project" value="UniProtKB-KW"/>
</dbReference>
<dbReference type="Gene3D" id="3.30.200.20">
    <property type="entry name" value="Phosphorylase Kinase, domain 1"/>
    <property type="match status" value="1"/>
</dbReference>
<keyword evidence="9" id="KW-0175">Coiled coil</keyword>
<dbReference type="PROSITE" id="PS50011">
    <property type="entry name" value="PROTEIN_KINASE_DOM"/>
    <property type="match status" value="1"/>
</dbReference>
<keyword evidence="4" id="KW-0547">Nucleotide-binding</keyword>
<feature type="coiled-coil region" evidence="9">
    <location>
        <begin position="318"/>
        <end position="352"/>
    </location>
</feature>
<feature type="region of interest" description="Disordered" evidence="10">
    <location>
        <begin position="530"/>
        <end position="562"/>
    </location>
</feature>